<evidence type="ECO:0000256" key="7">
    <source>
        <dbReference type="ARBA" id="ARBA00022840"/>
    </source>
</evidence>
<dbReference type="FunFam" id="3.40.1700.10:FF:000001">
    <property type="entry name" value="DNA integrity scanning protein DisA"/>
    <property type="match status" value="1"/>
</dbReference>
<evidence type="ECO:0000256" key="1">
    <source>
        <dbReference type="ARBA" id="ARBA00000877"/>
    </source>
</evidence>
<evidence type="ECO:0000256" key="9">
    <source>
        <dbReference type="ARBA" id="ARBA00023125"/>
    </source>
</evidence>
<dbReference type="GO" id="GO:0006281">
    <property type="term" value="P:DNA repair"/>
    <property type="evidence" value="ECO:0007669"/>
    <property type="project" value="UniProtKB-UniRule"/>
</dbReference>
<dbReference type="EC" id="2.7.7.85" evidence="11"/>
<dbReference type="InterPro" id="IPR000445">
    <property type="entry name" value="HhH_motif"/>
</dbReference>
<dbReference type="Proteomes" id="UP000000940">
    <property type="component" value="Chromosome"/>
</dbReference>
<evidence type="ECO:0000313" key="14">
    <source>
        <dbReference type="Proteomes" id="UP000000940"/>
    </source>
</evidence>
<keyword evidence="9 11" id="KW-0238">DNA-binding</keyword>
<evidence type="ECO:0000256" key="3">
    <source>
        <dbReference type="ARBA" id="ARBA00022679"/>
    </source>
</evidence>
<dbReference type="EMBL" id="CP001839">
    <property type="protein sequence ID" value="ADA66922.1"/>
    <property type="molecule type" value="Genomic_DNA"/>
</dbReference>
<comment type="similarity">
    <text evidence="11">Belongs to the DisA family.</text>
</comment>
<dbReference type="HAMAP" id="MF_01438">
    <property type="entry name" value="DisA"/>
    <property type="match status" value="1"/>
</dbReference>
<dbReference type="GO" id="GO:0005524">
    <property type="term" value="F:ATP binding"/>
    <property type="evidence" value="ECO:0007669"/>
    <property type="project" value="UniProtKB-UniRule"/>
</dbReference>
<dbReference type="NCBIfam" id="NF010009">
    <property type="entry name" value="PRK13482.1"/>
    <property type="match status" value="1"/>
</dbReference>
<feature type="binding site" evidence="11">
    <location>
        <position position="76"/>
    </location>
    <ligand>
        <name>ATP</name>
        <dbReference type="ChEBI" id="CHEBI:30616"/>
    </ligand>
</feature>
<keyword evidence="8 11" id="KW-0460">Magnesium</keyword>
<keyword evidence="5 11" id="KW-0547">Nucleotide-binding</keyword>
<gene>
    <name evidence="11" type="primary">disA</name>
    <name evidence="13" type="ordered locus">Tnap_0830</name>
</gene>
<dbReference type="PANTHER" id="PTHR34185:SF3">
    <property type="entry name" value="DNA INTEGRITY SCANNING PROTEIN DISA"/>
    <property type="match status" value="1"/>
</dbReference>
<dbReference type="PANTHER" id="PTHR34185">
    <property type="entry name" value="DIADENYLATE CYCLASE"/>
    <property type="match status" value="1"/>
</dbReference>
<keyword evidence="7 11" id="KW-0067">ATP-binding</keyword>
<dbReference type="Gene3D" id="1.20.1260.110">
    <property type="entry name" value="DNA integrity scanning linker region"/>
    <property type="match status" value="1"/>
</dbReference>
<dbReference type="GO" id="GO:0004016">
    <property type="term" value="F:adenylate cyclase activity"/>
    <property type="evidence" value="ECO:0007669"/>
    <property type="project" value="TreeGrafter"/>
</dbReference>
<dbReference type="GO" id="GO:0106408">
    <property type="term" value="F:diadenylate cyclase activity"/>
    <property type="evidence" value="ECO:0007669"/>
    <property type="project" value="UniProtKB-EC"/>
</dbReference>
<evidence type="ECO:0000256" key="4">
    <source>
        <dbReference type="ARBA" id="ARBA00022695"/>
    </source>
</evidence>
<evidence type="ECO:0000256" key="8">
    <source>
        <dbReference type="ARBA" id="ARBA00022842"/>
    </source>
</evidence>
<reference evidence="13 14" key="1">
    <citation type="submission" date="2009-12" db="EMBL/GenBank/DDBJ databases">
        <title>Complete sequence of Thermotoga petrophila RKU-1.</title>
        <authorList>
            <consortium name="US DOE Joint Genome Institute"/>
            <person name="Lucas S."/>
            <person name="Copeland A."/>
            <person name="Lapidus A."/>
            <person name="Glavina del Rio T."/>
            <person name="Dalin E."/>
            <person name="Tice H."/>
            <person name="Bruce D."/>
            <person name="Goodwin L."/>
            <person name="Pitluck S."/>
            <person name="Munk A.C."/>
            <person name="Brettin T."/>
            <person name="Detter J.C."/>
            <person name="Han C."/>
            <person name="Tapia R."/>
            <person name="Larimer F."/>
            <person name="Land M."/>
            <person name="Hauser L."/>
            <person name="Kyrpides N."/>
            <person name="Mikhailova N."/>
            <person name="Nelson K.E."/>
            <person name="Gogarten J.P."/>
            <person name="Noll K.M."/>
        </authorList>
    </citation>
    <scope>NUCLEOTIDE SEQUENCE [LARGE SCALE GENOMIC DNA]</scope>
    <source>
        <strain evidence="14">ATCC BAA-489 / DSM 13996 / JCM 10882 / RKU-10</strain>
    </source>
</reference>
<comment type="function">
    <text evidence="11">Has also diadenylate cyclase activity, catalyzing the condensation of 2 ATP molecules into cyclic di-AMP (c-di-AMP). c-di-AMP likely acts as a signaling molecule that may couple DNA integrity with a cellular process.</text>
</comment>
<feature type="binding site" evidence="11">
    <location>
        <position position="94"/>
    </location>
    <ligand>
        <name>ATP</name>
        <dbReference type="ChEBI" id="CHEBI:30616"/>
    </ligand>
</feature>
<protein>
    <recommendedName>
        <fullName evidence="11">DNA integrity scanning protein DisA</fullName>
    </recommendedName>
    <alternativeName>
        <fullName evidence="11">Cyclic di-AMP synthase</fullName>
        <shortName evidence="11">c-di-AMP synthase</shortName>
    </alternativeName>
    <alternativeName>
        <fullName evidence="11">Diadenylate cyclase</fullName>
        <ecNumber evidence="11">2.7.7.85</ecNumber>
    </alternativeName>
</protein>
<evidence type="ECO:0000259" key="12">
    <source>
        <dbReference type="PROSITE" id="PS51794"/>
    </source>
</evidence>
<proteinExistence type="inferred from homology"/>
<dbReference type="SUPFAM" id="SSF143597">
    <property type="entry name" value="YojJ-like"/>
    <property type="match status" value="1"/>
</dbReference>
<keyword evidence="3 11" id="KW-0808">Transferase</keyword>
<evidence type="ECO:0000256" key="5">
    <source>
        <dbReference type="ARBA" id="ARBA00022741"/>
    </source>
</evidence>
<dbReference type="HOGENOM" id="CLU_787128_0_0_0"/>
<dbReference type="Pfam" id="PF02457">
    <property type="entry name" value="DAC"/>
    <property type="match status" value="1"/>
</dbReference>
<comment type="catalytic activity">
    <reaction evidence="1 11">
        <text>2 ATP = 3',3'-c-di-AMP + 2 diphosphate</text>
        <dbReference type="Rhea" id="RHEA:35655"/>
        <dbReference type="ChEBI" id="CHEBI:30616"/>
        <dbReference type="ChEBI" id="CHEBI:33019"/>
        <dbReference type="ChEBI" id="CHEBI:71500"/>
        <dbReference type="EC" id="2.7.7.85"/>
    </reaction>
</comment>
<organism evidence="13 14">
    <name type="scientific">Thermotoga petrophila (strain ATCC BAA-489 / DSM 13996 / JCM 10882 / RKU-10)</name>
    <name type="common">Thermotoga naphthophila</name>
    <dbReference type="NCBI Taxonomy" id="590168"/>
    <lineage>
        <taxon>Bacteria</taxon>
        <taxon>Thermotogati</taxon>
        <taxon>Thermotogota</taxon>
        <taxon>Thermotogae</taxon>
        <taxon>Thermotogales</taxon>
        <taxon>Thermotogaceae</taxon>
        <taxon>Thermotoga</taxon>
    </lineage>
</organism>
<dbReference type="Pfam" id="PF00633">
    <property type="entry name" value="HHH"/>
    <property type="match status" value="1"/>
</dbReference>
<name>D2C7I6_THEP2</name>
<sequence length="357" mass="40522">MGVKSLVPQELIEKIKLISPGTELRKALDDIINANFGALIFLVDDPKKYEDIIQGGFWLDTDFSAEKLYELSKMDGAIVLSEDITKIYYANVHLVPDPTIPTGETGTRHRTAERLAKQTGKVVIAVSRRRNIISLYYKNYKYVVNQVDFLMSKVTQAISTLEKYKDNFNKLLSELEVLELENRVTLADVVRTLAKGFELLRIVEEMRPYIVELGEEGRLARMQLRELTEDVDDLLVLLVMDYSSEEVDEEAAQDIMQDFVKKRDPSPISISRALGYDVQQVAQLDDVLVSARGYRLLKTVARIPLSIGYNVVRMFKTLDQISKASVEDLKKVEGIGEKRARAISESISSLKHRKTSE</sequence>
<keyword evidence="14" id="KW-1185">Reference proteome</keyword>
<evidence type="ECO:0000313" key="13">
    <source>
        <dbReference type="EMBL" id="ADA66922.1"/>
    </source>
</evidence>
<keyword evidence="4 11" id="KW-0548">Nucleotidyltransferase</keyword>
<dbReference type="Gene3D" id="3.40.1700.10">
    <property type="entry name" value="DNA integrity scanning protein, DisA, N-terminal domain"/>
    <property type="match status" value="1"/>
</dbReference>
<evidence type="ECO:0000256" key="2">
    <source>
        <dbReference type="ARBA" id="ARBA00001946"/>
    </source>
</evidence>
<feature type="binding site" evidence="11">
    <location>
        <begin position="107"/>
        <end position="111"/>
    </location>
    <ligand>
        <name>ATP</name>
        <dbReference type="ChEBI" id="CHEBI:30616"/>
    </ligand>
</feature>
<dbReference type="InterPro" id="IPR010994">
    <property type="entry name" value="RuvA_2-like"/>
</dbReference>
<dbReference type="InterPro" id="IPR038331">
    <property type="entry name" value="DisA_sf"/>
</dbReference>
<dbReference type="PROSITE" id="PS51794">
    <property type="entry name" value="DAC"/>
    <property type="match status" value="1"/>
</dbReference>
<dbReference type="SUPFAM" id="SSF47781">
    <property type="entry name" value="RuvA domain 2-like"/>
    <property type="match status" value="1"/>
</dbReference>
<dbReference type="InterPro" id="IPR050338">
    <property type="entry name" value="DisA"/>
</dbReference>
<dbReference type="InterPro" id="IPR036888">
    <property type="entry name" value="DNA_integrity_DisA_N_sf"/>
</dbReference>
<dbReference type="KEGG" id="tnp:Tnap_0830"/>
<dbReference type="InterPro" id="IPR023763">
    <property type="entry name" value="DNA_integrity_scanning_protein"/>
</dbReference>
<feature type="domain" description="DAC" evidence="12">
    <location>
        <begin position="8"/>
        <end position="148"/>
    </location>
</feature>
<dbReference type="GO" id="GO:0003677">
    <property type="term" value="F:DNA binding"/>
    <property type="evidence" value="ECO:0007669"/>
    <property type="project" value="UniProtKB-UniRule"/>
</dbReference>
<dbReference type="Pfam" id="PF10635">
    <property type="entry name" value="DisA-linker"/>
    <property type="match status" value="1"/>
</dbReference>
<dbReference type="GO" id="GO:0140097">
    <property type="term" value="F:catalytic activity, acting on DNA"/>
    <property type="evidence" value="ECO:0007669"/>
    <property type="project" value="UniProtKB-ARBA"/>
</dbReference>
<dbReference type="InterPro" id="IPR003390">
    <property type="entry name" value="DNA_integrity_scan_DisA_N"/>
</dbReference>
<keyword evidence="6 11" id="KW-0227">DNA damage</keyword>
<accession>D2C7I6</accession>
<dbReference type="InterPro" id="IPR018906">
    <property type="entry name" value="DNA_integrity_scan_DisA_link"/>
</dbReference>
<evidence type="ECO:0000256" key="10">
    <source>
        <dbReference type="ARBA" id="ARBA00023204"/>
    </source>
</evidence>
<comment type="subunit">
    <text evidence="11">Homooctamer.</text>
</comment>
<dbReference type="AlphaFoldDB" id="D2C7I6"/>
<keyword evidence="10 11" id="KW-0234">DNA repair</keyword>
<comment type="cofactor">
    <cofactor evidence="2 11">
        <name>Mg(2+)</name>
        <dbReference type="ChEBI" id="CHEBI:18420"/>
    </cofactor>
</comment>
<dbReference type="GO" id="GO:0016787">
    <property type="term" value="F:hydrolase activity"/>
    <property type="evidence" value="ECO:0007669"/>
    <property type="project" value="UniProtKB-ARBA"/>
</dbReference>
<evidence type="ECO:0000256" key="6">
    <source>
        <dbReference type="ARBA" id="ARBA00022763"/>
    </source>
</evidence>
<comment type="function">
    <text evidence="11">Participates in a DNA-damage check-point. DisA forms globular foci that rapidly scan along the chromosomes searching for lesions.</text>
</comment>
<evidence type="ECO:0000256" key="11">
    <source>
        <dbReference type="HAMAP-Rule" id="MF_01438"/>
    </source>
</evidence>
<dbReference type="Gene3D" id="1.10.150.20">
    <property type="entry name" value="5' to 3' exonuclease, C-terminal subdomain"/>
    <property type="match status" value="1"/>
</dbReference>